<sequence length="200" mass="21104">MRTARAAAAALLAAGTRTASAFSPSLPPALSASSSHASATSSFAAFRPPHRPTLVTAAAAATTTTARFLSSSSFDPSSIEIVRVDKSGMEEIIEDVEEAGRDGSGYVVIDVRGEEEIAYTGKIADCAETLPLPYIAMQGAFNLDDDDFEIAHGFPKPTMDETIVFSCKAGIRSYQAAQFAAMAGYTNLINYTGGADEWFR</sequence>
<name>A0A7S2A0J5_TRICV</name>
<evidence type="ECO:0000313" key="3">
    <source>
        <dbReference type="EMBL" id="CAD9354337.1"/>
    </source>
</evidence>
<dbReference type="GO" id="GO:0004792">
    <property type="term" value="F:thiosulfate-cyanide sulfurtransferase activity"/>
    <property type="evidence" value="ECO:0007669"/>
    <property type="project" value="TreeGrafter"/>
</dbReference>
<organism evidence="3">
    <name type="scientific">Trieres chinensis</name>
    <name type="common">Marine centric diatom</name>
    <name type="synonym">Odontella sinensis</name>
    <dbReference type="NCBI Taxonomy" id="1514140"/>
    <lineage>
        <taxon>Eukaryota</taxon>
        <taxon>Sar</taxon>
        <taxon>Stramenopiles</taxon>
        <taxon>Ochrophyta</taxon>
        <taxon>Bacillariophyta</taxon>
        <taxon>Mediophyceae</taxon>
        <taxon>Biddulphiophycidae</taxon>
        <taxon>Eupodiscales</taxon>
        <taxon>Parodontellaceae</taxon>
        <taxon>Trieres</taxon>
    </lineage>
</organism>
<dbReference type="PANTHER" id="PTHR44086:SF10">
    <property type="entry name" value="THIOSULFATE SULFURTRANSFERASE_RHODANESE-LIKE DOMAIN-CONTAINING PROTEIN 3"/>
    <property type="match status" value="1"/>
</dbReference>
<accession>A0A7S2A0J5</accession>
<feature type="chain" id="PRO_5031162504" description="Rhodanese domain-containing protein" evidence="1">
    <location>
        <begin position="22"/>
        <end position="200"/>
    </location>
</feature>
<keyword evidence="1" id="KW-0732">Signal</keyword>
<evidence type="ECO:0000256" key="1">
    <source>
        <dbReference type="SAM" id="SignalP"/>
    </source>
</evidence>
<dbReference type="AlphaFoldDB" id="A0A7S2A0J5"/>
<gene>
    <name evidence="3" type="ORF">OSIN01602_LOCUS17413</name>
</gene>
<dbReference type="EMBL" id="HBGO01030341">
    <property type="protein sequence ID" value="CAD9354337.1"/>
    <property type="molecule type" value="Transcribed_RNA"/>
</dbReference>
<feature type="signal peptide" evidence="1">
    <location>
        <begin position="1"/>
        <end position="21"/>
    </location>
</feature>
<evidence type="ECO:0000259" key="2">
    <source>
        <dbReference type="PROSITE" id="PS50206"/>
    </source>
</evidence>
<dbReference type="PANTHER" id="PTHR44086">
    <property type="entry name" value="THIOSULFATE SULFURTRANSFERASE RDL2, MITOCHONDRIAL-RELATED"/>
    <property type="match status" value="1"/>
</dbReference>
<protein>
    <recommendedName>
        <fullName evidence="2">Rhodanese domain-containing protein</fullName>
    </recommendedName>
</protein>
<dbReference type="InterPro" id="IPR036873">
    <property type="entry name" value="Rhodanese-like_dom_sf"/>
</dbReference>
<feature type="domain" description="Rhodanese" evidence="2">
    <location>
        <begin position="102"/>
        <end position="200"/>
    </location>
</feature>
<dbReference type="InterPro" id="IPR001763">
    <property type="entry name" value="Rhodanese-like_dom"/>
</dbReference>
<dbReference type="PROSITE" id="PS50206">
    <property type="entry name" value="RHODANESE_3"/>
    <property type="match status" value="1"/>
</dbReference>
<reference evidence="3" key="1">
    <citation type="submission" date="2021-01" db="EMBL/GenBank/DDBJ databases">
        <authorList>
            <person name="Corre E."/>
            <person name="Pelletier E."/>
            <person name="Niang G."/>
            <person name="Scheremetjew M."/>
            <person name="Finn R."/>
            <person name="Kale V."/>
            <person name="Holt S."/>
            <person name="Cochrane G."/>
            <person name="Meng A."/>
            <person name="Brown T."/>
            <person name="Cohen L."/>
        </authorList>
    </citation>
    <scope>NUCLEOTIDE SEQUENCE</scope>
    <source>
        <strain evidence="3">Grunow 1884</strain>
    </source>
</reference>
<dbReference type="Pfam" id="PF00581">
    <property type="entry name" value="Rhodanese"/>
    <property type="match status" value="1"/>
</dbReference>
<dbReference type="GO" id="GO:0005739">
    <property type="term" value="C:mitochondrion"/>
    <property type="evidence" value="ECO:0007669"/>
    <property type="project" value="TreeGrafter"/>
</dbReference>
<dbReference type="SUPFAM" id="SSF52821">
    <property type="entry name" value="Rhodanese/Cell cycle control phosphatase"/>
    <property type="match status" value="1"/>
</dbReference>
<dbReference type="Gene3D" id="3.40.250.10">
    <property type="entry name" value="Rhodanese-like domain"/>
    <property type="match status" value="1"/>
</dbReference>
<proteinExistence type="predicted"/>